<keyword evidence="1" id="KW-0560">Oxidoreductase</keyword>
<reference evidence="2" key="1">
    <citation type="submission" date="2019-04" db="EMBL/GenBank/DDBJ databases">
        <title>Friends and foes A comparative genomics studyof 23 Aspergillus species from section Flavi.</title>
        <authorList>
            <consortium name="DOE Joint Genome Institute"/>
            <person name="Kjaerbolling I."/>
            <person name="Vesth T."/>
            <person name="Frisvad J.C."/>
            <person name="Nybo J.L."/>
            <person name="Theobald S."/>
            <person name="Kildgaard S."/>
            <person name="Isbrandt T."/>
            <person name="Kuo A."/>
            <person name="Sato A."/>
            <person name="Lyhne E.K."/>
            <person name="Kogle M.E."/>
            <person name="Wiebenga A."/>
            <person name="Kun R.S."/>
            <person name="Lubbers R.J."/>
            <person name="Makela M.R."/>
            <person name="Barry K."/>
            <person name="Chovatia M."/>
            <person name="Clum A."/>
            <person name="Daum C."/>
            <person name="Haridas S."/>
            <person name="He G."/>
            <person name="LaButti K."/>
            <person name="Lipzen A."/>
            <person name="Mondo S."/>
            <person name="Riley R."/>
            <person name="Salamov A."/>
            <person name="Simmons B.A."/>
            <person name="Magnuson J.K."/>
            <person name="Henrissat B."/>
            <person name="Mortensen U.H."/>
            <person name="Larsen T.O."/>
            <person name="Devries R.P."/>
            <person name="Grigoriev I.V."/>
            <person name="Machida M."/>
            <person name="Baker S.E."/>
            <person name="Andersen M.R."/>
        </authorList>
    </citation>
    <scope>NUCLEOTIDE SEQUENCE [LARGE SCALE GENOMIC DNA]</scope>
    <source>
        <strain evidence="2">IBT 14317</strain>
    </source>
</reference>
<dbReference type="GO" id="GO:0016491">
    <property type="term" value="F:oxidoreductase activity"/>
    <property type="evidence" value="ECO:0007669"/>
    <property type="project" value="UniProtKB-KW"/>
</dbReference>
<dbReference type="InterPro" id="IPR052228">
    <property type="entry name" value="Sec_Metab_Biosynth_Oxidored"/>
</dbReference>
<accession>A0A5N7CAU9</accession>
<proteinExistence type="predicted"/>
<dbReference type="SUPFAM" id="SSF51735">
    <property type="entry name" value="NAD(P)-binding Rossmann-fold domains"/>
    <property type="match status" value="1"/>
</dbReference>
<dbReference type="PANTHER" id="PTHR47534">
    <property type="entry name" value="YALI0E05731P"/>
    <property type="match status" value="1"/>
</dbReference>
<dbReference type="Proteomes" id="UP000326877">
    <property type="component" value="Unassembled WGS sequence"/>
</dbReference>
<dbReference type="EMBL" id="ML735247">
    <property type="protein sequence ID" value="KAE8391281.1"/>
    <property type="molecule type" value="Genomic_DNA"/>
</dbReference>
<name>A0A5N7CAU9_PETAA</name>
<dbReference type="Pfam" id="PF00106">
    <property type="entry name" value="adh_short"/>
    <property type="match status" value="1"/>
</dbReference>
<sequence>MANLRLVRQANTAVREQRPNLVAVFVGGTSGIGEATAKELVKSARSPTIYIIGRNQEAGSSILADCRALNPHGSYEFIMSDVSLLREVDAACREIQRKEPVVDLLFMTPGHLATGKSDTPEGLDNNHVLRYYARMRFIYNLLPQLQAAELPARVLTVLAAGKEGQIDEDNFDLQANWSFTTAASYAATMNSLAMEYLALRYTSISFIHVFPGLVRTSLMKSSFGSLVGFAIGLVTRPLSVSAQESGERNVFLATSMAYPPMAYAGDARKDGLDVAIASTGRAGGGSYLVNFDGTDATNQTLMADYRQRDYPKKLWEHTIHVFQRVIGSES</sequence>
<organism evidence="2">
    <name type="scientific">Petromyces alliaceus</name>
    <name type="common">Aspergillus alliaceus</name>
    <dbReference type="NCBI Taxonomy" id="209559"/>
    <lineage>
        <taxon>Eukaryota</taxon>
        <taxon>Fungi</taxon>
        <taxon>Dikarya</taxon>
        <taxon>Ascomycota</taxon>
        <taxon>Pezizomycotina</taxon>
        <taxon>Eurotiomycetes</taxon>
        <taxon>Eurotiomycetidae</taxon>
        <taxon>Eurotiales</taxon>
        <taxon>Aspergillaceae</taxon>
        <taxon>Aspergillus</taxon>
        <taxon>Aspergillus subgen. Circumdati</taxon>
    </lineage>
</organism>
<dbReference type="InterPro" id="IPR002347">
    <property type="entry name" value="SDR_fam"/>
</dbReference>
<protein>
    <recommendedName>
        <fullName evidence="3">Short-chain dehydrogenases/reductase</fullName>
    </recommendedName>
</protein>
<dbReference type="AlphaFoldDB" id="A0A5N7CAU9"/>
<dbReference type="Gene3D" id="3.40.50.720">
    <property type="entry name" value="NAD(P)-binding Rossmann-like Domain"/>
    <property type="match status" value="1"/>
</dbReference>
<dbReference type="OrthoDB" id="2898509at2759"/>
<dbReference type="PANTHER" id="PTHR47534:SF3">
    <property type="entry name" value="ALCOHOL DEHYDROGENASE-LIKE C-TERMINAL DOMAIN-CONTAINING PROTEIN"/>
    <property type="match status" value="1"/>
</dbReference>
<dbReference type="InterPro" id="IPR036291">
    <property type="entry name" value="NAD(P)-bd_dom_sf"/>
</dbReference>
<evidence type="ECO:0000256" key="1">
    <source>
        <dbReference type="ARBA" id="ARBA00023002"/>
    </source>
</evidence>
<gene>
    <name evidence="2" type="ORF">BDV23DRAFT_153710</name>
</gene>
<evidence type="ECO:0008006" key="3">
    <source>
        <dbReference type="Google" id="ProtNLM"/>
    </source>
</evidence>
<evidence type="ECO:0000313" key="2">
    <source>
        <dbReference type="EMBL" id="KAE8391281.1"/>
    </source>
</evidence>